<dbReference type="Proteomes" id="UP000886998">
    <property type="component" value="Unassembled WGS sequence"/>
</dbReference>
<gene>
    <name evidence="2" type="ORF">TNIN_30191</name>
    <name evidence="1" type="ORF">TNIN_480791</name>
</gene>
<sequence length="81" mass="9378">MKAATVKFRASRWRKLCYALKARPSPYINLPGEQDVQKSRSKTPARQLIRSWEKRDNGLSRKRTEMRKSGLAFYGTNYGGL</sequence>
<organism evidence="2 3">
    <name type="scientific">Trichonephila inaurata madagascariensis</name>
    <dbReference type="NCBI Taxonomy" id="2747483"/>
    <lineage>
        <taxon>Eukaryota</taxon>
        <taxon>Metazoa</taxon>
        <taxon>Ecdysozoa</taxon>
        <taxon>Arthropoda</taxon>
        <taxon>Chelicerata</taxon>
        <taxon>Arachnida</taxon>
        <taxon>Araneae</taxon>
        <taxon>Araneomorphae</taxon>
        <taxon>Entelegynae</taxon>
        <taxon>Araneoidea</taxon>
        <taxon>Nephilidae</taxon>
        <taxon>Trichonephila</taxon>
        <taxon>Trichonephila inaurata</taxon>
    </lineage>
</organism>
<proteinExistence type="predicted"/>
<keyword evidence="3" id="KW-1185">Reference proteome</keyword>
<name>A0A8X6YIP9_9ARAC</name>
<evidence type="ECO:0000313" key="2">
    <source>
        <dbReference type="EMBL" id="GFY71458.1"/>
    </source>
</evidence>
<comment type="caution">
    <text evidence="2">The sequence shown here is derived from an EMBL/GenBank/DDBJ whole genome shotgun (WGS) entry which is preliminary data.</text>
</comment>
<evidence type="ECO:0000313" key="3">
    <source>
        <dbReference type="Proteomes" id="UP000886998"/>
    </source>
</evidence>
<accession>A0A8X6YIP9</accession>
<reference evidence="2" key="1">
    <citation type="submission" date="2020-08" db="EMBL/GenBank/DDBJ databases">
        <title>Multicomponent nature underlies the extraordinary mechanical properties of spider dragline silk.</title>
        <authorList>
            <person name="Kono N."/>
            <person name="Nakamura H."/>
            <person name="Mori M."/>
            <person name="Yoshida Y."/>
            <person name="Ohtoshi R."/>
            <person name="Malay A.D."/>
            <person name="Moran D.A.P."/>
            <person name="Tomita M."/>
            <person name="Numata K."/>
            <person name="Arakawa K."/>
        </authorList>
    </citation>
    <scope>NUCLEOTIDE SEQUENCE</scope>
</reference>
<dbReference type="EMBL" id="BMAV01018832">
    <property type="protein sequence ID" value="GFY71458.1"/>
    <property type="molecule type" value="Genomic_DNA"/>
</dbReference>
<evidence type="ECO:0000313" key="1">
    <source>
        <dbReference type="EMBL" id="GFY50193.1"/>
    </source>
</evidence>
<protein>
    <submittedName>
        <fullName evidence="2">Uncharacterized protein</fullName>
    </submittedName>
</protein>
<dbReference type="EMBL" id="BMAV01007350">
    <property type="protein sequence ID" value="GFY50193.1"/>
    <property type="molecule type" value="Genomic_DNA"/>
</dbReference>
<dbReference type="AlphaFoldDB" id="A0A8X6YIP9"/>